<proteinExistence type="predicted"/>
<accession>A0A7J6SCP3</accession>
<gene>
    <name evidence="2" type="ORF">FOZ63_017099</name>
</gene>
<protein>
    <submittedName>
        <fullName evidence="2">Uncharacterized protein</fullName>
    </submittedName>
</protein>
<dbReference type="AlphaFoldDB" id="A0A7J6SCP3"/>
<evidence type="ECO:0000313" key="2">
    <source>
        <dbReference type="EMBL" id="KAF4730749.1"/>
    </source>
</evidence>
<feature type="region of interest" description="Disordered" evidence="1">
    <location>
        <begin position="150"/>
        <end position="172"/>
    </location>
</feature>
<comment type="caution">
    <text evidence="2">The sequence shown here is derived from an EMBL/GenBank/DDBJ whole genome shotgun (WGS) entry which is preliminary data.</text>
</comment>
<dbReference type="EMBL" id="JABANO010019093">
    <property type="protein sequence ID" value="KAF4730749.1"/>
    <property type="molecule type" value="Genomic_DNA"/>
</dbReference>
<dbReference type="Proteomes" id="UP000553632">
    <property type="component" value="Unassembled WGS sequence"/>
</dbReference>
<evidence type="ECO:0000256" key="1">
    <source>
        <dbReference type="SAM" id="MobiDB-lite"/>
    </source>
</evidence>
<reference evidence="2 3" key="1">
    <citation type="submission" date="2020-04" db="EMBL/GenBank/DDBJ databases">
        <title>Perkinsus olseni comparative genomics.</title>
        <authorList>
            <person name="Bogema D.R."/>
        </authorList>
    </citation>
    <scope>NUCLEOTIDE SEQUENCE [LARGE SCALE GENOMIC DNA]</scope>
    <source>
        <strain evidence="2 3">ATCC PRA-207</strain>
    </source>
</reference>
<feature type="non-terminal residue" evidence="2">
    <location>
        <position position="1"/>
    </location>
</feature>
<name>A0A7J6SCP3_PEROL</name>
<keyword evidence="3" id="KW-1185">Reference proteome</keyword>
<evidence type="ECO:0000313" key="3">
    <source>
        <dbReference type="Proteomes" id="UP000553632"/>
    </source>
</evidence>
<feature type="region of interest" description="Disordered" evidence="1">
    <location>
        <begin position="180"/>
        <end position="199"/>
    </location>
</feature>
<organism evidence="2 3">
    <name type="scientific">Perkinsus olseni</name>
    <name type="common">Perkinsus atlanticus</name>
    <dbReference type="NCBI Taxonomy" id="32597"/>
    <lineage>
        <taxon>Eukaryota</taxon>
        <taxon>Sar</taxon>
        <taxon>Alveolata</taxon>
        <taxon>Perkinsozoa</taxon>
        <taxon>Perkinsea</taxon>
        <taxon>Perkinsida</taxon>
        <taxon>Perkinsidae</taxon>
        <taxon>Perkinsus</taxon>
    </lineage>
</organism>
<feature type="non-terminal residue" evidence="2">
    <location>
        <position position="199"/>
    </location>
</feature>
<sequence>FISAENVNHVLRRYSVKQDIALLSIDIDGNDFYVWSALGYLRSILVMVEINGSLGADDKVIPYDSEFVSDGTTYYGASLPAMVALARLKGYVLIWANRINALFVKEAYEHRFAHAGDVNFWIRFDDGHPVDPHGRQFVSSEEALRMWHAPQESAKQQPTKLVPSEGKSAVEHEVAAAEVVDEGVETQNCSQKDDEQVQP</sequence>